<sequence>MILRSCFLWSRSALRSKGSSQAELPGETIHCNQNLNPQGEAAILLSREGVLLANEDSLSSVKPVHTYLHHCMPVDLSANNTGRVTVRRPAVSKNSGVSYRSSQPKSGGLSILACLTQTCKRNKRLSLYTPNIGILHHLNSPDVSVNSPIIDTIKFPQASYEEMPFTLVVCKKKNKGSSRGSYSPPPPEELQQPLMKSKNHTNPNKGVFVYLKISTLFASVIFSSKASRTVNLRWVEKLLLLSQIRLLQCMSSEKMFPHHKIKELVMRKVLVPVDLRYLEVKKQSACSEEMIMKSKKLLRERESSLKQRGHHQIGC</sequence>
<dbReference type="Proteomes" id="UP000823674">
    <property type="component" value="Chromosome A04"/>
</dbReference>
<reference evidence="2 3" key="1">
    <citation type="submission" date="2021-03" db="EMBL/GenBank/DDBJ databases">
        <authorList>
            <person name="King G.J."/>
            <person name="Bancroft I."/>
            <person name="Baten A."/>
            <person name="Bloomfield J."/>
            <person name="Borpatragohain P."/>
            <person name="He Z."/>
            <person name="Irish N."/>
            <person name="Irwin J."/>
            <person name="Liu K."/>
            <person name="Mauleon R.P."/>
            <person name="Moore J."/>
            <person name="Morris R."/>
            <person name="Ostergaard L."/>
            <person name="Wang B."/>
            <person name="Wells R."/>
        </authorList>
    </citation>
    <scope>NUCLEOTIDE SEQUENCE [LARGE SCALE GENOMIC DNA]</scope>
    <source>
        <strain evidence="2">R-o-18</strain>
        <tissue evidence="2">Leaf</tissue>
    </source>
</reference>
<evidence type="ECO:0000313" key="2">
    <source>
        <dbReference type="EMBL" id="KAG5399927.1"/>
    </source>
</evidence>
<name>A0ABQ7MMK9_BRACM</name>
<organism evidence="2 3">
    <name type="scientific">Brassica rapa subsp. trilocularis</name>
    <dbReference type="NCBI Taxonomy" id="1813537"/>
    <lineage>
        <taxon>Eukaryota</taxon>
        <taxon>Viridiplantae</taxon>
        <taxon>Streptophyta</taxon>
        <taxon>Embryophyta</taxon>
        <taxon>Tracheophyta</taxon>
        <taxon>Spermatophyta</taxon>
        <taxon>Magnoliopsida</taxon>
        <taxon>eudicotyledons</taxon>
        <taxon>Gunneridae</taxon>
        <taxon>Pentapetalae</taxon>
        <taxon>rosids</taxon>
        <taxon>malvids</taxon>
        <taxon>Brassicales</taxon>
        <taxon>Brassicaceae</taxon>
        <taxon>Brassiceae</taxon>
        <taxon>Brassica</taxon>
    </lineage>
</organism>
<evidence type="ECO:0000256" key="1">
    <source>
        <dbReference type="SAM" id="MobiDB-lite"/>
    </source>
</evidence>
<keyword evidence="3" id="KW-1185">Reference proteome</keyword>
<dbReference type="EMBL" id="JADBGQ010000004">
    <property type="protein sequence ID" value="KAG5399927.1"/>
    <property type="molecule type" value="Genomic_DNA"/>
</dbReference>
<comment type="caution">
    <text evidence="2">The sequence shown here is derived from an EMBL/GenBank/DDBJ whole genome shotgun (WGS) entry which is preliminary data.</text>
</comment>
<gene>
    <name evidence="2" type="primary">A04g501170.1_BraROA</name>
    <name evidence="2" type="ORF">IGI04_014534</name>
</gene>
<protein>
    <submittedName>
        <fullName evidence="2">Uncharacterized protein</fullName>
    </submittedName>
</protein>
<accession>A0ABQ7MMK9</accession>
<feature type="region of interest" description="Disordered" evidence="1">
    <location>
        <begin position="175"/>
        <end position="199"/>
    </location>
</feature>
<evidence type="ECO:0000313" key="3">
    <source>
        <dbReference type="Proteomes" id="UP000823674"/>
    </source>
</evidence>
<proteinExistence type="predicted"/>